<sequence length="116" mass="12245">MDGRDGSGLKIRSAQGDGFPRQGLADVGVASLIPSQKLLACENKGRGGYLAVKRPQTQLDKTTNRHHLQAGRLTSIRTAIRILFPCCIRGSGTKLMWGGGADGTVQSASKSLQPKG</sequence>
<name>A0A024SM97_HYPJR</name>
<dbReference type="KEGG" id="trr:M419DRAFT_32202"/>
<reference evidence="2" key="1">
    <citation type="journal article" date="2013" name="Ind. Biotechnol.">
        <title>Comparative genomics analysis of Trichoderma reesei strains.</title>
        <authorList>
            <person name="Koike H."/>
            <person name="Aerts A."/>
            <person name="LaButti K."/>
            <person name="Grigoriev I.V."/>
            <person name="Baker S.E."/>
        </authorList>
    </citation>
    <scope>NUCLEOTIDE SEQUENCE [LARGE SCALE GENOMIC DNA]</scope>
    <source>
        <strain evidence="2">ATCC 56765 / BCRC 32924 / NRRL 11460 / Rut C-30</strain>
    </source>
</reference>
<dbReference type="Proteomes" id="UP000024376">
    <property type="component" value="Unassembled WGS sequence"/>
</dbReference>
<proteinExistence type="predicted"/>
<dbReference type="HOGENOM" id="CLU_2184335_0_0_1"/>
<protein>
    <submittedName>
        <fullName evidence="1">Uncharacterized protein</fullName>
    </submittedName>
</protein>
<evidence type="ECO:0000313" key="2">
    <source>
        <dbReference type="Proteomes" id="UP000024376"/>
    </source>
</evidence>
<dbReference type="AlphaFoldDB" id="A0A024SM97"/>
<accession>A0A024SM97</accession>
<evidence type="ECO:0000313" key="1">
    <source>
        <dbReference type="EMBL" id="ETS06937.1"/>
    </source>
</evidence>
<gene>
    <name evidence="1" type="ORF">M419DRAFT_32202</name>
</gene>
<dbReference type="EMBL" id="KI911139">
    <property type="protein sequence ID" value="ETS06937.1"/>
    <property type="molecule type" value="Genomic_DNA"/>
</dbReference>
<organism evidence="1 2">
    <name type="scientific">Hypocrea jecorina (strain ATCC 56765 / BCRC 32924 / NRRL 11460 / Rut C-30)</name>
    <name type="common">Trichoderma reesei</name>
    <dbReference type="NCBI Taxonomy" id="1344414"/>
    <lineage>
        <taxon>Eukaryota</taxon>
        <taxon>Fungi</taxon>
        <taxon>Dikarya</taxon>
        <taxon>Ascomycota</taxon>
        <taxon>Pezizomycotina</taxon>
        <taxon>Sordariomycetes</taxon>
        <taxon>Hypocreomycetidae</taxon>
        <taxon>Hypocreales</taxon>
        <taxon>Hypocreaceae</taxon>
        <taxon>Trichoderma</taxon>
    </lineage>
</organism>